<dbReference type="EMBL" id="CM020619">
    <property type="protein sequence ID" value="KAK1863512.1"/>
    <property type="molecule type" value="Genomic_DNA"/>
</dbReference>
<gene>
    <name evidence="1" type="ORF">I4F81_006067</name>
</gene>
<evidence type="ECO:0000313" key="2">
    <source>
        <dbReference type="Proteomes" id="UP000798662"/>
    </source>
</evidence>
<organism evidence="1 2">
    <name type="scientific">Pyropia yezoensis</name>
    <name type="common">Susabi-nori</name>
    <name type="synonym">Porphyra yezoensis</name>
    <dbReference type="NCBI Taxonomy" id="2788"/>
    <lineage>
        <taxon>Eukaryota</taxon>
        <taxon>Rhodophyta</taxon>
        <taxon>Bangiophyceae</taxon>
        <taxon>Bangiales</taxon>
        <taxon>Bangiaceae</taxon>
        <taxon>Pyropia</taxon>
    </lineage>
</organism>
<accession>A0ACC3C023</accession>
<sequence length="568" mass="62433">MASASASRLDQASVWTLIETASASQQDLEREVKDLTQRKVRLSSRAQAAELTDVERAAALKDCIADLEYARQLLLLKETTMGELARRLPMVSTMVQLRQEPELAPVSHTLYRSLRPKTLVVIPSPTTEAALLKAPFGHFMPETPLTIETDLTSEYYKSFGKRPDEYTAGLEAAYVEKCVDYLPKGTVKVGNSGASGKMTAKRLYPARGGRNPPFVRLPWNCYPELAVRSERGYPGFNGELKSLPPVAWDEALTYVCISMMDSLFPVSEGYDVYHFQPPRGYSLLAVAANGFFAVVEWVARLYITPLTNPFTLGSAQHKAAVNQLEMTKVEEWIELDVRQACMSSMRPENAPEGEAQFVWSTSPAELLVKSEAGVVKQLGNQFFKIITYKAFGHLGDHVAAHQFRHLHRVYAKYTQMFTGASGGGAGQLPRALVSAQLLYGAFSVLVHMPFVRGRLATDKELDEDGPVLRQVAVAMAWLARRGLLYCDVRAPNVIVTGEDGGAVAHLVDYDDMAIVASGTVGSADALVQKFREDAKSRDVPDISGEVAGRPALCRLLDPLLKVSVAEEE</sequence>
<proteinExistence type="predicted"/>
<evidence type="ECO:0000313" key="1">
    <source>
        <dbReference type="EMBL" id="KAK1863512.1"/>
    </source>
</evidence>
<dbReference type="Proteomes" id="UP000798662">
    <property type="component" value="Chromosome 2"/>
</dbReference>
<protein>
    <submittedName>
        <fullName evidence="1">Uncharacterized protein</fullName>
    </submittedName>
</protein>
<keyword evidence="2" id="KW-1185">Reference proteome</keyword>
<name>A0ACC3C023_PYRYE</name>
<comment type="caution">
    <text evidence="1">The sequence shown here is derived from an EMBL/GenBank/DDBJ whole genome shotgun (WGS) entry which is preliminary data.</text>
</comment>
<reference evidence="1" key="1">
    <citation type="submission" date="2019-11" db="EMBL/GenBank/DDBJ databases">
        <title>Nori genome reveals adaptations in red seaweeds to the harsh intertidal environment.</title>
        <authorList>
            <person name="Wang D."/>
            <person name="Mao Y."/>
        </authorList>
    </citation>
    <scope>NUCLEOTIDE SEQUENCE</scope>
    <source>
        <tissue evidence="1">Gametophyte</tissue>
    </source>
</reference>